<evidence type="ECO:0000256" key="6">
    <source>
        <dbReference type="ARBA" id="ARBA00023237"/>
    </source>
</evidence>
<gene>
    <name evidence="10" type="ORF">LG45_10680</name>
</gene>
<comment type="caution">
    <text evidence="10">The sequence shown here is derived from an EMBL/GenBank/DDBJ whole genome shotgun (WGS) entry which is preliminary data.</text>
</comment>
<evidence type="ECO:0000256" key="5">
    <source>
        <dbReference type="ARBA" id="ARBA00023136"/>
    </source>
</evidence>
<dbReference type="EMBL" id="JRHH01000004">
    <property type="protein sequence ID" value="KGD67592.1"/>
    <property type="molecule type" value="Genomic_DNA"/>
</dbReference>
<keyword evidence="5 7" id="KW-0472">Membrane</keyword>
<dbReference type="Pfam" id="PF14905">
    <property type="entry name" value="OMP_b-brl_3"/>
    <property type="match status" value="1"/>
</dbReference>
<dbReference type="Pfam" id="PF07715">
    <property type="entry name" value="Plug"/>
    <property type="match status" value="1"/>
</dbReference>
<dbReference type="InterPro" id="IPR036942">
    <property type="entry name" value="Beta-barrel_TonB_sf"/>
</dbReference>
<proteinExistence type="inferred from homology"/>
<evidence type="ECO:0000256" key="1">
    <source>
        <dbReference type="ARBA" id="ARBA00004571"/>
    </source>
</evidence>
<keyword evidence="2 7" id="KW-0813">Transport</keyword>
<dbReference type="Proteomes" id="UP000029554">
    <property type="component" value="Unassembled WGS sequence"/>
</dbReference>
<evidence type="ECO:0000313" key="11">
    <source>
        <dbReference type="Proteomes" id="UP000029554"/>
    </source>
</evidence>
<dbReference type="RefSeq" id="WP_035126924.1">
    <property type="nucleotide sequence ID" value="NZ_JRHH01000004.1"/>
</dbReference>
<keyword evidence="6 7" id="KW-0998">Cell outer membrane</keyword>
<feature type="domain" description="Outer membrane protein beta-barrel" evidence="9">
    <location>
        <begin position="609"/>
        <end position="918"/>
    </location>
</feature>
<dbReference type="Gene3D" id="2.170.130.10">
    <property type="entry name" value="TonB-dependent receptor, plug domain"/>
    <property type="match status" value="1"/>
</dbReference>
<evidence type="ECO:0000259" key="8">
    <source>
        <dbReference type="Pfam" id="PF07715"/>
    </source>
</evidence>
<dbReference type="InterPro" id="IPR039426">
    <property type="entry name" value="TonB-dep_rcpt-like"/>
</dbReference>
<sequence>MKYFHIIFVFLITNIVTAQNGIIVGSVVDEANGSSMPGVNIYIKSIKFGANSDADGKFIFRNIPAGSYEVELSSIGYQTKVVAEVIVVANETTNLNTTLVAQKNVLDEVVITRTKAKSETVKSLLIAQKNSANVSDGISAETIKRTPDKSTSDVLKRISGASIQDNRFVIIRGLNDRYNAAFLNGAPLPSSEPDRKAFSFDIFPSNMLDNLIITKTASPDLPGDFAGGVVQINTKSVPDKDFQTVTIGTGYNTVTTWKNQKTYKGSGTDWMGFDNGTRDIPSQIPSTEVFNALSFEDRALIAKSFKTDWNINDNSFKPNTNFQYSIGRHFTFKEKVLGVLFSISNNKTNSFNEVIRNEYETPDAAMPSVLISKFNDNNYSEQVLTAGLANFSFKFNENHSLSLKNIYSINSNDLVVIRNGQKDVTDFRTIDADVRWFTSNKIYSGQLNGEHYFSVPKIKMNWTGFYSNIDRSIPNLRRNIYTTANPNSTDPAETVAYAAIANNNGGPDYGGGMFFSGNIEFITGGKVDFSKKFNIGKNLTNELKIGGFFQSRERDFFARQLQYNTLTQGGTFDDNLLTLPNAQIFNVANMGQISPGVNGFTLFDFTKPTDSYSATAKLNAGYVMLDNRFKKFRLIWGVRYESYVQTLDYKESETVSSSRNNKQNDFLPSVNLVYALNSKQNIRVSYSKTLNRPEFRELAPFGFYDFTTQFFTEGDTLKIATIKNFDLRYEIYPGKGQILSVSYFNKQITNPIEIIQKVNNKNITYKNARSGEISGFELEFRTLLSSIFTTKETTFFDDITLFANTAIIKSNVDVSNIASANPEKNRPLQGQSPYVINSGLQYLNKDNGWAFSANVNKVGNRIAYASSEIEPSIWEKGRTFLDFQIAKNLMKNKIELKLNIQNVLAQDQIFYQNNYSKTAKYGTFETLGNYVFTGDYLYEEGYNAKNDDIIWLTKYGRSFSLALTYTF</sequence>
<evidence type="ECO:0008006" key="12">
    <source>
        <dbReference type="Google" id="ProtNLM"/>
    </source>
</evidence>
<evidence type="ECO:0000256" key="3">
    <source>
        <dbReference type="ARBA" id="ARBA00022452"/>
    </source>
</evidence>
<dbReference type="Gene3D" id="2.60.40.1120">
    <property type="entry name" value="Carboxypeptidase-like, regulatory domain"/>
    <property type="match status" value="1"/>
</dbReference>
<dbReference type="PANTHER" id="PTHR40980">
    <property type="entry name" value="PLUG DOMAIN-CONTAINING PROTEIN"/>
    <property type="match status" value="1"/>
</dbReference>
<dbReference type="eggNOG" id="COG4771">
    <property type="taxonomic scope" value="Bacteria"/>
</dbReference>
<evidence type="ECO:0000259" key="9">
    <source>
        <dbReference type="Pfam" id="PF14905"/>
    </source>
</evidence>
<dbReference type="GO" id="GO:0009279">
    <property type="term" value="C:cell outer membrane"/>
    <property type="evidence" value="ECO:0007669"/>
    <property type="project" value="UniProtKB-SubCell"/>
</dbReference>
<dbReference type="InterPro" id="IPR037066">
    <property type="entry name" value="Plug_dom_sf"/>
</dbReference>
<dbReference type="SUPFAM" id="SSF56935">
    <property type="entry name" value="Porins"/>
    <property type="match status" value="1"/>
</dbReference>
<comment type="similarity">
    <text evidence="7">Belongs to the TonB-dependent receptor family.</text>
</comment>
<feature type="domain" description="TonB-dependent receptor plug" evidence="8">
    <location>
        <begin position="131"/>
        <end position="229"/>
    </location>
</feature>
<organism evidence="10 11">
    <name type="scientific">Flavobacterium aquatile LMG 4008 = ATCC 11947</name>
    <dbReference type="NCBI Taxonomy" id="1453498"/>
    <lineage>
        <taxon>Bacteria</taxon>
        <taxon>Pseudomonadati</taxon>
        <taxon>Bacteroidota</taxon>
        <taxon>Flavobacteriia</taxon>
        <taxon>Flavobacteriales</taxon>
        <taxon>Flavobacteriaceae</taxon>
        <taxon>Flavobacterium</taxon>
    </lineage>
</organism>
<dbReference type="STRING" id="1453498.LG45_10680"/>
<keyword evidence="3 7" id="KW-1134">Transmembrane beta strand</keyword>
<dbReference type="Gene3D" id="2.40.170.20">
    <property type="entry name" value="TonB-dependent receptor, beta-barrel domain"/>
    <property type="match status" value="1"/>
</dbReference>
<evidence type="ECO:0000256" key="4">
    <source>
        <dbReference type="ARBA" id="ARBA00022692"/>
    </source>
</evidence>
<reference evidence="10 11" key="1">
    <citation type="submission" date="2014-09" db="EMBL/GenBank/DDBJ databases">
        <title>Whole Genome Shotgun of Flavobacterium aquatile LMG 4008.</title>
        <authorList>
            <person name="Gale A.N."/>
            <person name="Pipes S.E."/>
            <person name="Newman J.D."/>
        </authorList>
    </citation>
    <scope>NUCLEOTIDE SEQUENCE [LARGE SCALE GENOMIC DNA]</scope>
    <source>
        <strain evidence="10 11">LMG 4008</strain>
    </source>
</reference>
<dbReference type="SUPFAM" id="SSF49464">
    <property type="entry name" value="Carboxypeptidase regulatory domain-like"/>
    <property type="match status" value="1"/>
</dbReference>
<accession>A0A095SSS7</accession>
<evidence type="ECO:0000256" key="2">
    <source>
        <dbReference type="ARBA" id="ARBA00022448"/>
    </source>
</evidence>
<dbReference type="InterPro" id="IPR041700">
    <property type="entry name" value="OMP_b-brl_3"/>
</dbReference>
<comment type="subcellular location">
    <subcellularLocation>
        <location evidence="1 7">Cell outer membrane</location>
        <topology evidence="1 7">Multi-pass membrane protein</topology>
    </subcellularLocation>
</comment>
<evidence type="ECO:0000313" key="10">
    <source>
        <dbReference type="EMBL" id="KGD67592.1"/>
    </source>
</evidence>
<dbReference type="PANTHER" id="PTHR40980:SF5">
    <property type="entry name" value="TONB-DEPENDENT RECEPTOR"/>
    <property type="match status" value="1"/>
</dbReference>
<dbReference type="InterPro" id="IPR012910">
    <property type="entry name" value="Plug_dom"/>
</dbReference>
<keyword evidence="4 7" id="KW-0812">Transmembrane</keyword>
<keyword evidence="11" id="KW-1185">Reference proteome</keyword>
<protein>
    <recommendedName>
        <fullName evidence="12">TonB-dependent receptor</fullName>
    </recommendedName>
</protein>
<dbReference type="PROSITE" id="PS52016">
    <property type="entry name" value="TONB_DEPENDENT_REC_3"/>
    <property type="match status" value="1"/>
</dbReference>
<evidence type="ECO:0000256" key="7">
    <source>
        <dbReference type="PROSITE-ProRule" id="PRU01360"/>
    </source>
</evidence>
<dbReference type="Pfam" id="PF13715">
    <property type="entry name" value="CarbopepD_reg_2"/>
    <property type="match status" value="1"/>
</dbReference>
<dbReference type="AlphaFoldDB" id="A0A095SSS7"/>
<dbReference type="OrthoDB" id="9768470at2"/>
<name>A0A095SSS7_9FLAO</name>
<dbReference type="InterPro" id="IPR008969">
    <property type="entry name" value="CarboxyPept-like_regulatory"/>
</dbReference>